<dbReference type="Proteomes" id="UP001163321">
    <property type="component" value="Chromosome 9"/>
</dbReference>
<name>A0ACC0VG20_9STRA</name>
<protein>
    <submittedName>
        <fullName evidence="1">Uncharacterized protein</fullName>
    </submittedName>
</protein>
<keyword evidence="2" id="KW-1185">Reference proteome</keyword>
<comment type="caution">
    <text evidence="1">The sequence shown here is derived from an EMBL/GenBank/DDBJ whole genome shotgun (WGS) entry which is preliminary data.</text>
</comment>
<sequence>MWPKLAVATAVMLIQRAAAKGTLVKSYSHSTMTGRPIPHVVNPDCPFTVSVLDVPGVQCVPSTPCSGTYYASGLSQGVGACPTGTSCALLPLTPIMGCAASGRTDLIYVNADGSLTKGGKLVTVTGEPVSTLSPTSTSSESTNSADANSSTNSISRESSINSPKSNISSPKSSNNMSSKDTSSSSESSIAAKTPEGGSSSSNSTLDSGKSANLNSSSNALYSDSGSSSHTLSQDPNASNQQAEFNPGSILSDSSNTYKSSSGSGLGLGSIIAIVVGCLAIVAIAAGARLLKKGKDAESTSPVAAGGLEEAYNDGGGGGGMTPKENVLLL</sequence>
<reference evidence="1 2" key="1">
    <citation type="journal article" date="2022" name="bioRxiv">
        <title>The genome of the oomycete Peronosclerospora sorghi, a cosmopolitan pathogen of maize and sorghum, is inflated with dispersed pseudogenes.</title>
        <authorList>
            <person name="Fletcher K."/>
            <person name="Martin F."/>
            <person name="Isakeit T."/>
            <person name="Cavanaugh K."/>
            <person name="Magill C."/>
            <person name="Michelmore R."/>
        </authorList>
    </citation>
    <scope>NUCLEOTIDE SEQUENCE [LARGE SCALE GENOMIC DNA]</scope>
    <source>
        <strain evidence="1">P6</strain>
    </source>
</reference>
<evidence type="ECO:0000313" key="2">
    <source>
        <dbReference type="Proteomes" id="UP001163321"/>
    </source>
</evidence>
<evidence type="ECO:0000313" key="1">
    <source>
        <dbReference type="EMBL" id="KAI9905364.1"/>
    </source>
</evidence>
<accession>A0ACC0VG20</accession>
<organism evidence="1 2">
    <name type="scientific">Peronosclerospora sorghi</name>
    <dbReference type="NCBI Taxonomy" id="230839"/>
    <lineage>
        <taxon>Eukaryota</taxon>
        <taxon>Sar</taxon>
        <taxon>Stramenopiles</taxon>
        <taxon>Oomycota</taxon>
        <taxon>Peronosporomycetes</taxon>
        <taxon>Peronosporales</taxon>
        <taxon>Peronosporaceae</taxon>
        <taxon>Peronosclerospora</taxon>
    </lineage>
</organism>
<gene>
    <name evidence="1" type="ORF">PsorP6_014355</name>
</gene>
<dbReference type="EMBL" id="CM047588">
    <property type="protein sequence ID" value="KAI9905364.1"/>
    <property type="molecule type" value="Genomic_DNA"/>
</dbReference>
<proteinExistence type="predicted"/>